<keyword evidence="2" id="KW-0472">Membrane</keyword>
<reference evidence="3 4" key="1">
    <citation type="submission" date="2020-08" db="EMBL/GenBank/DDBJ databases">
        <title>Genomic Encyclopedia of Type Strains, Phase III (KMG-III): the genomes of soil and plant-associated and newly described type strains.</title>
        <authorList>
            <person name="Whitman W."/>
        </authorList>
    </citation>
    <scope>NUCLEOTIDE SEQUENCE [LARGE SCALE GENOMIC DNA]</scope>
    <source>
        <strain evidence="3 4">CECT 8577</strain>
    </source>
</reference>
<feature type="compositionally biased region" description="Basic and acidic residues" evidence="1">
    <location>
        <begin position="322"/>
        <end position="343"/>
    </location>
</feature>
<feature type="region of interest" description="Disordered" evidence="1">
    <location>
        <begin position="76"/>
        <end position="136"/>
    </location>
</feature>
<feature type="compositionally biased region" description="Basic and acidic residues" evidence="1">
    <location>
        <begin position="102"/>
        <end position="116"/>
    </location>
</feature>
<organism evidence="3 4">
    <name type="scientific">Prauserella isguenensis</name>
    <dbReference type="NCBI Taxonomy" id="1470180"/>
    <lineage>
        <taxon>Bacteria</taxon>
        <taxon>Bacillati</taxon>
        <taxon>Actinomycetota</taxon>
        <taxon>Actinomycetes</taxon>
        <taxon>Pseudonocardiales</taxon>
        <taxon>Pseudonocardiaceae</taxon>
        <taxon>Prauserella</taxon>
    </lineage>
</organism>
<feature type="compositionally biased region" description="Basic and acidic residues" evidence="1">
    <location>
        <begin position="235"/>
        <end position="259"/>
    </location>
</feature>
<gene>
    <name evidence="3" type="ORF">FHS23_000429</name>
</gene>
<feature type="transmembrane region" description="Helical" evidence="2">
    <location>
        <begin position="42"/>
        <end position="62"/>
    </location>
</feature>
<comment type="caution">
    <text evidence="3">The sequence shown here is derived from an EMBL/GenBank/DDBJ whole genome shotgun (WGS) entry which is preliminary data.</text>
</comment>
<sequence length="422" mass="43414">MAPTAPRPTPHEDALLDRTGIICASGHGPAAPPTPGMNRSGAAGFVAFVVMVLAAVTGVSGLDGDGAGSRLVAGDEATEAAPQVPDGTGSDEQGGDVPGAGTDEKPGDAPQRRKATDVPAGPVSPDAGAHSDEVRVSDDTAIVPADDGLARGLEAPVPVVARADPAAAGPNVTDSEVAAAQDAWTAARDAGPRKAGAPVEGAWTVRQDPSARDRSSVERRVQRFGEELRRGIENHATRHYDFPARHTDARGREGRDDGGGVRGFEAILNTVADAMHGHGPVQHTPKRQAQREQYGSEHGADEPAQSGSDVAEDSGGGNAPSRDARVHRGDRDMSPRAVGERWRHGGGLPGADAGAHGHGGHRYDGQGGHGGHRAYEETNRAYEPRVDAAHDEGTYGSGAHDVNQYRDGAYGGHGYGGYGAGW</sequence>
<proteinExistence type="predicted"/>
<feature type="region of interest" description="Disordered" evidence="1">
    <location>
        <begin position="276"/>
        <end position="374"/>
    </location>
</feature>
<evidence type="ECO:0000256" key="1">
    <source>
        <dbReference type="SAM" id="MobiDB-lite"/>
    </source>
</evidence>
<keyword evidence="2" id="KW-1133">Transmembrane helix</keyword>
<dbReference type="EMBL" id="JACHWU010000001">
    <property type="protein sequence ID" value="MBB3049434.1"/>
    <property type="molecule type" value="Genomic_DNA"/>
</dbReference>
<evidence type="ECO:0000313" key="3">
    <source>
        <dbReference type="EMBL" id="MBB3049434.1"/>
    </source>
</evidence>
<protein>
    <submittedName>
        <fullName evidence="3">Uncharacterized protein</fullName>
    </submittedName>
</protein>
<name>A0A839RWJ4_9PSEU</name>
<evidence type="ECO:0000313" key="4">
    <source>
        <dbReference type="Proteomes" id="UP000550714"/>
    </source>
</evidence>
<keyword evidence="4" id="KW-1185">Reference proteome</keyword>
<dbReference type="Proteomes" id="UP000550714">
    <property type="component" value="Unassembled WGS sequence"/>
</dbReference>
<feature type="region of interest" description="Disordered" evidence="1">
    <location>
        <begin position="235"/>
        <end position="262"/>
    </location>
</feature>
<dbReference type="AlphaFoldDB" id="A0A839RWJ4"/>
<keyword evidence="2" id="KW-0812">Transmembrane</keyword>
<accession>A0A839RWJ4</accession>
<dbReference type="RefSeq" id="WP_183646925.1">
    <property type="nucleotide sequence ID" value="NZ_JACHWU010000001.1"/>
</dbReference>
<evidence type="ECO:0000256" key="2">
    <source>
        <dbReference type="SAM" id="Phobius"/>
    </source>
</evidence>